<dbReference type="InterPro" id="IPR045853">
    <property type="entry name" value="Pep_chain_release_fac_I_sf"/>
</dbReference>
<keyword evidence="5" id="KW-1185">Reference proteome</keyword>
<dbReference type="NCBIfam" id="TIGR03072">
    <property type="entry name" value="release_prfH"/>
    <property type="match status" value="1"/>
</dbReference>
<dbReference type="InterPro" id="IPR000352">
    <property type="entry name" value="Pep_chain_release_fac_I"/>
</dbReference>
<accession>A0A162CR77</accession>
<dbReference type="RefSeq" id="WP_066313411.1">
    <property type="nucleotide sequence ID" value="NZ_LQRT01000010.1"/>
</dbReference>
<dbReference type="Proteomes" id="UP000076715">
    <property type="component" value="Unassembled WGS sequence"/>
</dbReference>
<dbReference type="InterPro" id="IPR050057">
    <property type="entry name" value="Prokaryotic/Mito_RF"/>
</dbReference>
<dbReference type="Pfam" id="PF00472">
    <property type="entry name" value="RF-1"/>
    <property type="match status" value="1"/>
</dbReference>
<dbReference type="EMBL" id="LQRT01000010">
    <property type="protein sequence ID" value="KZS40944.1"/>
    <property type="molecule type" value="Genomic_DNA"/>
</dbReference>
<evidence type="ECO:0000256" key="1">
    <source>
        <dbReference type="ARBA" id="ARBA00010835"/>
    </source>
</evidence>
<comment type="caution">
    <text evidence="4">The sequence shown here is derived from an EMBL/GenBank/DDBJ whole genome shotgun (WGS) entry which is preliminary data.</text>
</comment>
<sequence>MKTKIIQITSGRGPVECCWVVAQVLKYFIEDIKVARIKYTLLHREVGAENGTLQSATIQLKGNGLEPFLKDWLGTIQWIGKSSFRKFNKRKNWFIGIHEIEETEKMLLKENEIKFQAIRSSGAGGQHVNKVSSAIRAIHTKTGIQVLVMDSRSQHQNKKIALKRLQEKVDTYNNEQLKILVQHQWGNHLNLERGNPTRVFTGSDFKKQKINKSYKSKRQESRNNLRQEKWD</sequence>
<organism evidence="4 5">
    <name type="scientific">Aquimarina aggregata</name>
    <dbReference type="NCBI Taxonomy" id="1642818"/>
    <lineage>
        <taxon>Bacteria</taxon>
        <taxon>Pseudomonadati</taxon>
        <taxon>Bacteroidota</taxon>
        <taxon>Flavobacteriia</taxon>
        <taxon>Flavobacteriales</taxon>
        <taxon>Flavobacteriaceae</taxon>
        <taxon>Aquimarina</taxon>
    </lineage>
</organism>
<feature type="region of interest" description="Disordered" evidence="2">
    <location>
        <begin position="210"/>
        <end position="231"/>
    </location>
</feature>
<feature type="domain" description="Prokaryotic-type class I peptide chain release factors" evidence="3">
    <location>
        <begin position="119"/>
        <end position="135"/>
    </location>
</feature>
<feature type="compositionally biased region" description="Basic and acidic residues" evidence="2">
    <location>
        <begin position="217"/>
        <end position="231"/>
    </location>
</feature>
<dbReference type="PANTHER" id="PTHR43804:SF9">
    <property type="entry name" value="PEPTIDE CHAIN RELEASE FACTOR HOMOLOG-RELATED"/>
    <property type="match status" value="1"/>
</dbReference>
<gene>
    <name evidence="4" type="ORF">AWE51_24395</name>
</gene>
<reference evidence="4 5" key="1">
    <citation type="submission" date="2016-01" db="EMBL/GenBank/DDBJ databases">
        <title>The draft genome sequence of Aquimarina sp. RZW4-3-2.</title>
        <authorList>
            <person name="Wang Y."/>
        </authorList>
    </citation>
    <scope>NUCLEOTIDE SEQUENCE [LARGE SCALE GENOMIC DNA]</scope>
    <source>
        <strain evidence="4 5">RZW4-3-2</strain>
    </source>
</reference>
<dbReference type="PANTHER" id="PTHR43804">
    <property type="entry name" value="LD18447P"/>
    <property type="match status" value="1"/>
</dbReference>
<proteinExistence type="inferred from homology"/>
<dbReference type="GO" id="GO:0003747">
    <property type="term" value="F:translation release factor activity"/>
    <property type="evidence" value="ECO:0007669"/>
    <property type="project" value="InterPro"/>
</dbReference>
<evidence type="ECO:0000259" key="3">
    <source>
        <dbReference type="PROSITE" id="PS00745"/>
    </source>
</evidence>
<evidence type="ECO:0000313" key="5">
    <source>
        <dbReference type="Proteomes" id="UP000076715"/>
    </source>
</evidence>
<dbReference type="SUPFAM" id="SSF75620">
    <property type="entry name" value="Release factor"/>
    <property type="match status" value="1"/>
</dbReference>
<evidence type="ECO:0000313" key="4">
    <source>
        <dbReference type="EMBL" id="KZS40944.1"/>
    </source>
</evidence>
<dbReference type="STRING" id="1642818.AWE51_24395"/>
<protein>
    <submittedName>
        <fullName evidence="4">Peptide chain release factor H</fullName>
    </submittedName>
</protein>
<dbReference type="OrthoDB" id="9815709at2"/>
<dbReference type="InterPro" id="IPR017509">
    <property type="entry name" value="PrfH"/>
</dbReference>
<dbReference type="Gene3D" id="3.30.160.20">
    <property type="match status" value="1"/>
</dbReference>
<evidence type="ECO:0000256" key="2">
    <source>
        <dbReference type="SAM" id="MobiDB-lite"/>
    </source>
</evidence>
<dbReference type="AlphaFoldDB" id="A0A162CR77"/>
<comment type="similarity">
    <text evidence="1">Belongs to the prokaryotic/mitochondrial release factor family.</text>
</comment>
<name>A0A162CR77_9FLAO</name>
<dbReference type="Gene3D" id="3.30.70.1660">
    <property type="match status" value="1"/>
</dbReference>
<dbReference type="PROSITE" id="PS00745">
    <property type="entry name" value="RF_PROK_I"/>
    <property type="match status" value="1"/>
</dbReference>